<dbReference type="SUPFAM" id="SSF53383">
    <property type="entry name" value="PLP-dependent transferases"/>
    <property type="match status" value="1"/>
</dbReference>
<proteinExistence type="inferred from homology"/>
<dbReference type="FunFam" id="3.40.640.10:FF:000084">
    <property type="entry name" value="IscS-like cysteine desulfurase"/>
    <property type="match status" value="1"/>
</dbReference>
<dbReference type="InterPro" id="IPR015422">
    <property type="entry name" value="PyrdxlP-dep_Trfase_small"/>
</dbReference>
<dbReference type="PANTHER" id="PTHR11601:SF34">
    <property type="entry name" value="CYSTEINE DESULFURASE"/>
    <property type="match status" value="1"/>
</dbReference>
<evidence type="ECO:0000256" key="3">
    <source>
        <dbReference type="ARBA" id="ARBA00006490"/>
    </source>
</evidence>
<dbReference type="PIRSF" id="PIRSF005572">
    <property type="entry name" value="NifS"/>
    <property type="match status" value="1"/>
</dbReference>
<evidence type="ECO:0000256" key="1">
    <source>
        <dbReference type="ARBA" id="ARBA00001933"/>
    </source>
</evidence>
<evidence type="ECO:0000256" key="8">
    <source>
        <dbReference type="ARBA" id="ARBA00023004"/>
    </source>
</evidence>
<dbReference type="Gene3D" id="3.90.1150.10">
    <property type="entry name" value="Aspartate Aminotransferase, domain 1"/>
    <property type="match status" value="1"/>
</dbReference>
<evidence type="ECO:0000256" key="4">
    <source>
        <dbReference type="ARBA" id="ARBA00012239"/>
    </source>
</evidence>
<dbReference type="Gene3D" id="3.40.640.10">
    <property type="entry name" value="Type I PLP-dependent aspartate aminotransferase-like (Major domain)"/>
    <property type="match status" value="1"/>
</dbReference>
<dbReference type="GO" id="GO:0051536">
    <property type="term" value="F:iron-sulfur cluster binding"/>
    <property type="evidence" value="ECO:0007669"/>
    <property type="project" value="UniProtKB-KW"/>
</dbReference>
<evidence type="ECO:0000313" key="13">
    <source>
        <dbReference type="Proteomes" id="UP000242288"/>
    </source>
</evidence>
<comment type="similarity">
    <text evidence="3">Belongs to the class-V pyridoxal-phosphate-dependent aminotransferase family. NifS/IscS subfamily.</text>
</comment>
<evidence type="ECO:0000256" key="7">
    <source>
        <dbReference type="ARBA" id="ARBA00022898"/>
    </source>
</evidence>
<evidence type="ECO:0000256" key="5">
    <source>
        <dbReference type="ARBA" id="ARBA00022679"/>
    </source>
</evidence>
<dbReference type="PANTHER" id="PTHR11601">
    <property type="entry name" value="CYSTEINE DESULFURYLASE FAMILY MEMBER"/>
    <property type="match status" value="1"/>
</dbReference>
<sequence length="377" mass="41301">MIYLDYNATTPLEPRVKEEIIKTFEEFGNPSSSHKFGKKAKEIIESARVKVAKLIDAEPEEIIFTSGATESNNLAIFGRTLCFNGGHIITSSIEHPSVVNPCKQLARMGYDVTFLPVNSQGMVDPDDVKKAIKKDTILVTIMHSNNETGVIQPVKEIAEMLAEKEIPFHTDCAQSIGKVRVSVRELPVTMLSIAGHKFYAPKGIGALFLRKDFFIKPLLFGASHEKGLRPGTENTPYIAGVGKAAEIIYEEFDEISKHLLEVTEPLLKGLLEISNAKLNGAGSPRLPNTLNISIKGILADEFVERLSQKVAISAGSACHAGVRKPSYVLLSMGLSEQEALSSIRISTGKFTTFQEVINALEIIKQELNKIYCASINS</sequence>
<gene>
    <name evidence="12" type="ORF">C0186_05750</name>
</gene>
<name>A0A2J6WHI6_9BACT</name>
<dbReference type="GO" id="GO:0046872">
    <property type="term" value="F:metal ion binding"/>
    <property type="evidence" value="ECO:0007669"/>
    <property type="project" value="UniProtKB-KW"/>
</dbReference>
<dbReference type="AlphaFoldDB" id="A0A2J6WHI6"/>
<evidence type="ECO:0000256" key="10">
    <source>
        <dbReference type="ARBA" id="ARBA00050776"/>
    </source>
</evidence>
<comment type="catalytic activity">
    <reaction evidence="10">
        <text>(sulfur carrier)-H + L-cysteine = (sulfur carrier)-SH + L-alanine</text>
        <dbReference type="Rhea" id="RHEA:43892"/>
        <dbReference type="Rhea" id="RHEA-COMP:14737"/>
        <dbReference type="Rhea" id="RHEA-COMP:14739"/>
        <dbReference type="ChEBI" id="CHEBI:29917"/>
        <dbReference type="ChEBI" id="CHEBI:35235"/>
        <dbReference type="ChEBI" id="CHEBI:57972"/>
        <dbReference type="ChEBI" id="CHEBI:64428"/>
        <dbReference type="EC" id="2.8.1.7"/>
    </reaction>
</comment>
<accession>A0A2J6WHI6</accession>
<evidence type="ECO:0000256" key="2">
    <source>
        <dbReference type="ARBA" id="ARBA00003120"/>
    </source>
</evidence>
<evidence type="ECO:0000256" key="6">
    <source>
        <dbReference type="ARBA" id="ARBA00022723"/>
    </source>
</evidence>
<dbReference type="GO" id="GO:0031071">
    <property type="term" value="F:cysteine desulfurase activity"/>
    <property type="evidence" value="ECO:0007669"/>
    <property type="project" value="UniProtKB-EC"/>
</dbReference>
<keyword evidence="8" id="KW-0408">Iron</keyword>
<dbReference type="EMBL" id="PNIO01000051">
    <property type="protein sequence ID" value="PMP69848.1"/>
    <property type="molecule type" value="Genomic_DNA"/>
</dbReference>
<feature type="domain" description="Aminotransferase class V" evidence="11">
    <location>
        <begin position="2"/>
        <end position="356"/>
    </location>
</feature>
<keyword evidence="7" id="KW-0663">Pyridoxal phosphate</keyword>
<dbReference type="InterPro" id="IPR016454">
    <property type="entry name" value="Cysteine_dSase"/>
</dbReference>
<protein>
    <recommendedName>
        <fullName evidence="4">cysteine desulfurase</fullName>
        <ecNumber evidence="4">2.8.1.7</ecNumber>
    </recommendedName>
</protein>
<dbReference type="InterPro" id="IPR000192">
    <property type="entry name" value="Aminotrans_V_dom"/>
</dbReference>
<comment type="caution">
    <text evidence="12">The sequence shown here is derived from an EMBL/GenBank/DDBJ whole genome shotgun (WGS) entry which is preliminary data.</text>
</comment>
<dbReference type="Proteomes" id="UP000242288">
    <property type="component" value="Unassembled WGS sequence"/>
</dbReference>
<keyword evidence="6" id="KW-0479">Metal-binding</keyword>
<dbReference type="Pfam" id="PF00266">
    <property type="entry name" value="Aminotran_5"/>
    <property type="match status" value="1"/>
</dbReference>
<dbReference type="EC" id="2.8.1.7" evidence="4"/>
<reference evidence="12 13" key="1">
    <citation type="submission" date="2018-01" db="EMBL/GenBank/DDBJ databases">
        <title>Metagenomic assembled genomes from two thermal pools in the Uzon Caldera, Kamchatka, Russia.</title>
        <authorList>
            <person name="Wilkins L."/>
            <person name="Ettinger C."/>
        </authorList>
    </citation>
    <scope>NUCLEOTIDE SEQUENCE [LARGE SCALE GENOMIC DNA]</scope>
    <source>
        <strain evidence="12">ZAV-04</strain>
    </source>
</reference>
<dbReference type="InterPro" id="IPR015421">
    <property type="entry name" value="PyrdxlP-dep_Trfase_major"/>
</dbReference>
<evidence type="ECO:0000259" key="11">
    <source>
        <dbReference type="Pfam" id="PF00266"/>
    </source>
</evidence>
<keyword evidence="9" id="KW-0411">Iron-sulfur</keyword>
<dbReference type="InterPro" id="IPR015424">
    <property type="entry name" value="PyrdxlP-dep_Trfase"/>
</dbReference>
<evidence type="ECO:0000256" key="9">
    <source>
        <dbReference type="ARBA" id="ARBA00023014"/>
    </source>
</evidence>
<keyword evidence="5" id="KW-0808">Transferase</keyword>
<organism evidence="12 13">
    <name type="scientific">Thermodesulfovibrio aggregans</name>
    <dbReference type="NCBI Taxonomy" id="86166"/>
    <lineage>
        <taxon>Bacteria</taxon>
        <taxon>Pseudomonadati</taxon>
        <taxon>Nitrospirota</taxon>
        <taxon>Thermodesulfovibrionia</taxon>
        <taxon>Thermodesulfovibrionales</taxon>
        <taxon>Thermodesulfovibrionaceae</taxon>
        <taxon>Thermodesulfovibrio</taxon>
    </lineage>
</organism>
<comment type="cofactor">
    <cofactor evidence="1">
        <name>pyridoxal 5'-phosphate</name>
        <dbReference type="ChEBI" id="CHEBI:597326"/>
    </cofactor>
</comment>
<evidence type="ECO:0000313" key="12">
    <source>
        <dbReference type="EMBL" id="PMP69848.1"/>
    </source>
</evidence>
<comment type="function">
    <text evidence="2">Catalyzes the removal of elemental sulfur atoms from cysteine to produce alanine. Seems to participate in the biosynthesis of the nitrogenase metalloclusters by providing the inorganic sulfur required for the Fe-S core formation.</text>
</comment>